<dbReference type="InterPro" id="IPR038765">
    <property type="entry name" value="Papain-like_cys_pep_sf"/>
</dbReference>
<keyword evidence="3" id="KW-1185">Reference proteome</keyword>
<name>A0ABR0F5K6_ZASCE</name>
<feature type="compositionally biased region" description="Polar residues" evidence="1">
    <location>
        <begin position="191"/>
        <end position="202"/>
    </location>
</feature>
<accession>A0ABR0F5K6</accession>
<evidence type="ECO:0000256" key="1">
    <source>
        <dbReference type="SAM" id="MobiDB-lite"/>
    </source>
</evidence>
<sequence>MDFSKYNKKSLAARKAGVANEKPAVPDAIRPKPTPSMPTPSLSSPRSSSTSNRTIAPAEAASPSKPNIKDSAIEHVRLLDAQIQSHKREITGCNNKIKRIQAELDSIPPALWGHHRPQRDRLEKGRQDCLKRIKAAKEGLLVKEKEKKQWQPRAKAEEKAKKAAEEAAKTEQKKKERSKKLKSYHDEFNIYTGTARSSPSHSAESEKKVLDMAKKSSSTLKRKRDDSHQQQDDNRPSKKVKGTPPSNGITAKGLAALGRIPKKSNSPAHEHVQATSAAKVQKRKRPADDEASEDMPAKRRNTTASKASPKPEVTPKPRKIAPKCTSRAKPNPDFEIFEEHGEELEAEVKLTMQDLLEETMDTSKTATGKVDCQSCKTARTVEPTKEISKYPASLVVSVDRSKSSTTVAMNLDGISVGENMYQVDAVVHKENDGRFVAFRWKAGAWWTLSDEDAKRVKAFQIQDHINGRWVLALLKQV</sequence>
<gene>
    <name evidence="2" type="ORF">PRZ48_002437</name>
</gene>
<evidence type="ECO:0000313" key="3">
    <source>
        <dbReference type="Proteomes" id="UP001305779"/>
    </source>
</evidence>
<feature type="region of interest" description="Disordered" evidence="1">
    <location>
        <begin position="1"/>
        <end position="69"/>
    </location>
</feature>
<protein>
    <submittedName>
        <fullName evidence="2">Uncharacterized protein</fullName>
    </submittedName>
</protein>
<feature type="compositionally biased region" description="Basic residues" evidence="1">
    <location>
        <begin position="1"/>
        <end position="12"/>
    </location>
</feature>
<dbReference type="SUPFAM" id="SSF54001">
    <property type="entry name" value="Cysteine proteinases"/>
    <property type="match status" value="1"/>
</dbReference>
<dbReference type="Proteomes" id="UP001305779">
    <property type="component" value="Unassembled WGS sequence"/>
</dbReference>
<reference evidence="2 3" key="1">
    <citation type="journal article" date="2023" name="G3 (Bethesda)">
        <title>A chromosome-level genome assembly of Zasmidium syzygii isolated from banana leaves.</title>
        <authorList>
            <person name="van Westerhoven A.C."/>
            <person name="Mehrabi R."/>
            <person name="Talebi R."/>
            <person name="Steentjes M.B.F."/>
            <person name="Corcolon B."/>
            <person name="Chong P.A."/>
            <person name="Kema G.H.J."/>
            <person name="Seidl M.F."/>
        </authorList>
    </citation>
    <scope>NUCLEOTIDE SEQUENCE [LARGE SCALE GENOMIC DNA]</scope>
    <source>
        <strain evidence="2 3">P124</strain>
    </source>
</reference>
<feature type="compositionally biased region" description="Basic and acidic residues" evidence="1">
    <location>
        <begin position="143"/>
        <end position="174"/>
    </location>
</feature>
<feature type="compositionally biased region" description="Basic and acidic residues" evidence="1">
    <location>
        <begin position="223"/>
        <end position="236"/>
    </location>
</feature>
<feature type="compositionally biased region" description="Polar residues" evidence="1">
    <location>
        <begin position="263"/>
        <end position="278"/>
    </location>
</feature>
<evidence type="ECO:0000313" key="2">
    <source>
        <dbReference type="EMBL" id="KAK4508698.1"/>
    </source>
</evidence>
<feature type="compositionally biased region" description="Basic and acidic residues" evidence="1">
    <location>
        <begin position="203"/>
        <end position="214"/>
    </location>
</feature>
<dbReference type="Gene3D" id="3.90.70.10">
    <property type="entry name" value="Cysteine proteinases"/>
    <property type="match status" value="1"/>
</dbReference>
<proteinExistence type="predicted"/>
<comment type="caution">
    <text evidence="2">The sequence shown here is derived from an EMBL/GenBank/DDBJ whole genome shotgun (WGS) entry which is preliminary data.</text>
</comment>
<feature type="compositionally biased region" description="Low complexity" evidence="1">
    <location>
        <begin position="39"/>
        <end position="51"/>
    </location>
</feature>
<dbReference type="EMBL" id="JAXOVC010000001">
    <property type="protein sequence ID" value="KAK4508698.1"/>
    <property type="molecule type" value="Genomic_DNA"/>
</dbReference>
<organism evidence="2 3">
    <name type="scientific">Zasmidium cellare</name>
    <name type="common">Wine cellar mold</name>
    <name type="synonym">Racodium cellare</name>
    <dbReference type="NCBI Taxonomy" id="395010"/>
    <lineage>
        <taxon>Eukaryota</taxon>
        <taxon>Fungi</taxon>
        <taxon>Dikarya</taxon>
        <taxon>Ascomycota</taxon>
        <taxon>Pezizomycotina</taxon>
        <taxon>Dothideomycetes</taxon>
        <taxon>Dothideomycetidae</taxon>
        <taxon>Mycosphaerellales</taxon>
        <taxon>Mycosphaerellaceae</taxon>
        <taxon>Zasmidium</taxon>
    </lineage>
</organism>
<feature type="region of interest" description="Disordered" evidence="1">
    <location>
        <begin position="143"/>
        <end position="332"/>
    </location>
</feature>